<dbReference type="EMBL" id="JBBPFD010000010">
    <property type="protein sequence ID" value="KAK7910497.1"/>
    <property type="molecule type" value="Genomic_DNA"/>
</dbReference>
<comment type="cofactor">
    <cofactor evidence="1">
        <name>a divalent metal cation</name>
        <dbReference type="ChEBI" id="CHEBI:60240"/>
    </cofactor>
</comment>
<gene>
    <name evidence="4" type="ORF">WMY93_015181</name>
</gene>
<evidence type="ECO:0000313" key="5">
    <source>
        <dbReference type="Proteomes" id="UP001460270"/>
    </source>
</evidence>
<evidence type="ECO:0000256" key="2">
    <source>
        <dbReference type="ARBA" id="ARBA00022723"/>
    </source>
</evidence>
<protein>
    <recommendedName>
        <fullName evidence="3">DDE Tnp4 domain-containing protein</fullName>
    </recommendedName>
</protein>
<feature type="domain" description="DDE Tnp4" evidence="3">
    <location>
        <begin position="18"/>
        <end position="87"/>
    </location>
</feature>
<evidence type="ECO:0000313" key="4">
    <source>
        <dbReference type="EMBL" id="KAK7910497.1"/>
    </source>
</evidence>
<dbReference type="Proteomes" id="UP001460270">
    <property type="component" value="Unassembled WGS sequence"/>
</dbReference>
<comment type="caution">
    <text evidence="4">The sequence shown here is derived from an EMBL/GenBank/DDBJ whole genome shotgun (WGS) entry which is preliminary data.</text>
</comment>
<dbReference type="InterPro" id="IPR027806">
    <property type="entry name" value="HARBI1_dom"/>
</dbReference>
<sequence length="141" mass="16011">MAQQFELKWGLPQCIGAVDGSHIPILAPQEYHTEYYNRKGWYSIVLQAVVNSSGQFWNIYTGQPGSLHDARVLRLSALWDLAESGQMFAQETVNINGQAVGYYILVNTTVIPGIMRVLCHSQMLLHNHKLQKQKVQRCEKP</sequence>
<organism evidence="4 5">
    <name type="scientific">Mugilogobius chulae</name>
    <name type="common">yellowstripe goby</name>
    <dbReference type="NCBI Taxonomy" id="88201"/>
    <lineage>
        <taxon>Eukaryota</taxon>
        <taxon>Metazoa</taxon>
        <taxon>Chordata</taxon>
        <taxon>Craniata</taxon>
        <taxon>Vertebrata</taxon>
        <taxon>Euteleostomi</taxon>
        <taxon>Actinopterygii</taxon>
        <taxon>Neopterygii</taxon>
        <taxon>Teleostei</taxon>
        <taxon>Neoteleostei</taxon>
        <taxon>Acanthomorphata</taxon>
        <taxon>Gobiaria</taxon>
        <taxon>Gobiiformes</taxon>
        <taxon>Gobioidei</taxon>
        <taxon>Gobiidae</taxon>
        <taxon>Gobionellinae</taxon>
        <taxon>Mugilogobius</taxon>
    </lineage>
</organism>
<accession>A0AAW0P998</accession>
<keyword evidence="2" id="KW-0479">Metal-binding</keyword>
<dbReference type="GO" id="GO:0046872">
    <property type="term" value="F:metal ion binding"/>
    <property type="evidence" value="ECO:0007669"/>
    <property type="project" value="UniProtKB-KW"/>
</dbReference>
<reference evidence="5" key="1">
    <citation type="submission" date="2024-04" db="EMBL/GenBank/DDBJ databases">
        <title>Salinicola lusitanus LLJ914,a marine bacterium isolated from the Okinawa Trough.</title>
        <authorList>
            <person name="Li J."/>
        </authorList>
    </citation>
    <scope>NUCLEOTIDE SEQUENCE [LARGE SCALE GENOMIC DNA]</scope>
</reference>
<evidence type="ECO:0000256" key="1">
    <source>
        <dbReference type="ARBA" id="ARBA00001968"/>
    </source>
</evidence>
<dbReference type="Pfam" id="PF13359">
    <property type="entry name" value="DDE_Tnp_4"/>
    <property type="match status" value="1"/>
</dbReference>
<keyword evidence="5" id="KW-1185">Reference proteome</keyword>
<proteinExistence type="predicted"/>
<evidence type="ECO:0000259" key="3">
    <source>
        <dbReference type="Pfam" id="PF13359"/>
    </source>
</evidence>
<dbReference type="AlphaFoldDB" id="A0AAW0P998"/>
<name>A0AAW0P998_9GOBI</name>